<evidence type="ECO:0000313" key="3">
    <source>
        <dbReference type="Proteomes" id="UP000319516"/>
    </source>
</evidence>
<name>A0A542YQY6_9MICO</name>
<dbReference type="Proteomes" id="UP000319516">
    <property type="component" value="Unassembled WGS sequence"/>
</dbReference>
<gene>
    <name evidence="2" type="ORF">FB467_1614</name>
</gene>
<keyword evidence="3" id="KW-1185">Reference proteome</keyword>
<feature type="compositionally biased region" description="Polar residues" evidence="1">
    <location>
        <begin position="1"/>
        <end position="10"/>
    </location>
</feature>
<dbReference type="EMBL" id="VFOP01000001">
    <property type="protein sequence ID" value="TQL50503.1"/>
    <property type="molecule type" value="Genomic_DNA"/>
</dbReference>
<proteinExistence type="predicted"/>
<dbReference type="AlphaFoldDB" id="A0A542YQY6"/>
<protein>
    <submittedName>
        <fullName evidence="2">Uncharacterized protein</fullName>
    </submittedName>
</protein>
<sequence>MHCLSTVTDESTGEDRQQDLGPALQRDGSLATW</sequence>
<evidence type="ECO:0000256" key="1">
    <source>
        <dbReference type="SAM" id="MobiDB-lite"/>
    </source>
</evidence>
<comment type="caution">
    <text evidence="2">The sequence shown here is derived from an EMBL/GenBank/DDBJ whole genome shotgun (WGS) entry which is preliminary data.</text>
</comment>
<accession>A0A542YQY6</accession>
<evidence type="ECO:0000313" key="2">
    <source>
        <dbReference type="EMBL" id="TQL50503.1"/>
    </source>
</evidence>
<reference evidence="2 3" key="1">
    <citation type="submission" date="2019-06" db="EMBL/GenBank/DDBJ databases">
        <title>Sequencing the genomes of 1000 actinobacteria strains.</title>
        <authorList>
            <person name="Klenk H.-P."/>
        </authorList>
    </citation>
    <scope>NUCLEOTIDE SEQUENCE [LARGE SCALE GENOMIC DNA]</scope>
    <source>
        <strain evidence="2 3">DSM 12335</strain>
    </source>
</reference>
<feature type="region of interest" description="Disordered" evidence="1">
    <location>
        <begin position="1"/>
        <end position="33"/>
    </location>
</feature>
<organism evidence="2 3">
    <name type="scientific">Ornithinicoccus hortensis</name>
    <dbReference type="NCBI Taxonomy" id="82346"/>
    <lineage>
        <taxon>Bacteria</taxon>
        <taxon>Bacillati</taxon>
        <taxon>Actinomycetota</taxon>
        <taxon>Actinomycetes</taxon>
        <taxon>Micrococcales</taxon>
        <taxon>Intrasporangiaceae</taxon>
        <taxon>Ornithinicoccus</taxon>
    </lineage>
</organism>